<comment type="caution">
    <text evidence="6">The sequence shown here is derived from an EMBL/GenBank/DDBJ whole genome shotgun (WGS) entry which is preliminary data.</text>
</comment>
<keyword evidence="7" id="KW-1185">Reference proteome</keyword>
<reference evidence="6" key="1">
    <citation type="submission" date="2022-11" db="EMBL/GenBank/DDBJ databases">
        <title>Robbsia betulipollinis sp. nov., isolated from pollen of birch (Betula pendula).</title>
        <authorList>
            <person name="Shi H."/>
            <person name="Ambika Manirajan B."/>
            <person name="Ratering S."/>
            <person name="Geissler-Plaum R."/>
            <person name="Schnell S."/>
        </authorList>
    </citation>
    <scope>NUCLEOTIDE SEQUENCE</scope>
    <source>
        <strain evidence="6">Bb-Pol-6</strain>
    </source>
</reference>
<evidence type="ECO:0000256" key="5">
    <source>
        <dbReference type="SAM" id="Phobius"/>
    </source>
</evidence>
<dbReference type="InterPro" id="IPR036259">
    <property type="entry name" value="MFS_trans_sf"/>
</dbReference>
<dbReference type="PANTHER" id="PTHR23537:SF1">
    <property type="entry name" value="SUGAR TRANSPORTER"/>
    <property type="match status" value="1"/>
</dbReference>
<feature type="transmembrane region" description="Helical" evidence="5">
    <location>
        <begin position="363"/>
        <end position="382"/>
    </location>
</feature>
<proteinExistence type="predicted"/>
<dbReference type="PRINTS" id="PR01035">
    <property type="entry name" value="TCRTETA"/>
</dbReference>
<evidence type="ECO:0000256" key="3">
    <source>
        <dbReference type="ARBA" id="ARBA00022989"/>
    </source>
</evidence>
<keyword evidence="4 5" id="KW-0472">Membrane</keyword>
<evidence type="ECO:0000256" key="4">
    <source>
        <dbReference type="ARBA" id="ARBA00023136"/>
    </source>
</evidence>
<feature type="transmembrane region" description="Helical" evidence="5">
    <location>
        <begin position="214"/>
        <end position="236"/>
    </location>
</feature>
<keyword evidence="2 5" id="KW-0812">Transmembrane</keyword>
<feature type="transmembrane region" description="Helical" evidence="5">
    <location>
        <begin position="334"/>
        <end position="357"/>
    </location>
</feature>
<feature type="transmembrane region" description="Helical" evidence="5">
    <location>
        <begin position="49"/>
        <end position="71"/>
    </location>
</feature>
<dbReference type="Gene3D" id="1.20.1250.20">
    <property type="entry name" value="MFS general substrate transporter like domains"/>
    <property type="match status" value="2"/>
</dbReference>
<evidence type="ECO:0000313" key="6">
    <source>
        <dbReference type="EMBL" id="MCY0389330.1"/>
    </source>
</evidence>
<feature type="transmembrane region" description="Helical" evidence="5">
    <location>
        <begin position="248"/>
        <end position="266"/>
    </location>
</feature>
<dbReference type="InterPro" id="IPR001958">
    <property type="entry name" value="Tet-R_TetA/multi-R_MdtG-like"/>
</dbReference>
<dbReference type="RefSeq" id="WP_267849238.1">
    <property type="nucleotide sequence ID" value="NZ_JAPMXC010000010.1"/>
</dbReference>
<evidence type="ECO:0000256" key="2">
    <source>
        <dbReference type="ARBA" id="ARBA00022692"/>
    </source>
</evidence>
<dbReference type="PANTHER" id="PTHR23537">
    <property type="match status" value="1"/>
</dbReference>
<feature type="transmembrane region" description="Helical" evidence="5">
    <location>
        <begin position="278"/>
        <end position="296"/>
    </location>
</feature>
<keyword evidence="3 5" id="KW-1133">Transmembrane helix</keyword>
<sequence length="384" mass="39936">MTAPATVLRKRNFKLRSAIEAALIMAIGMGFGRFAFTAVYPHMVDEGLLTLRGGSFAASANYGGYLLGALISVRARAGNAHRFCLWSVVGTTLCLVAMAFFTPLWAIIVVRGCAGVFSALSMVSASLWLLEYRKHFGGTPWLYAGVGVGIAVSAEILVIAAHAGLRSPTMWLVLAAVTLVIGLGAAPGIAARGSESLESASQGTASTAMPVSHWPLVGLYGLAGLGYIVTATYLPLLVKSALPDLDPAHVWAVFGLGAAPSCFLWHRLHGRWGTRTALRINLAVQAVGVVLPAFSASTVNCLLSALLVGGTFMGTVTIAMPAAQRAAGKAGINLLATMTLVYGLGQVIGPVLAQALYAQSHDFSRSLMAASAALILGILISMRL</sequence>
<feature type="transmembrane region" description="Helical" evidence="5">
    <location>
        <begin position="302"/>
        <end position="322"/>
    </location>
</feature>
<accession>A0ABT3ZTT9</accession>
<comment type="subcellular location">
    <subcellularLocation>
        <location evidence="1">Membrane</location>
        <topology evidence="1">Multi-pass membrane protein</topology>
    </subcellularLocation>
</comment>
<dbReference type="SUPFAM" id="SSF103473">
    <property type="entry name" value="MFS general substrate transporter"/>
    <property type="match status" value="1"/>
</dbReference>
<evidence type="ECO:0000313" key="7">
    <source>
        <dbReference type="Proteomes" id="UP001082899"/>
    </source>
</evidence>
<evidence type="ECO:0000256" key="1">
    <source>
        <dbReference type="ARBA" id="ARBA00004141"/>
    </source>
</evidence>
<feature type="transmembrane region" description="Helical" evidence="5">
    <location>
        <begin position="108"/>
        <end position="130"/>
    </location>
</feature>
<feature type="transmembrane region" description="Helical" evidence="5">
    <location>
        <begin position="83"/>
        <end position="102"/>
    </location>
</feature>
<dbReference type="Proteomes" id="UP001082899">
    <property type="component" value="Unassembled WGS sequence"/>
</dbReference>
<dbReference type="Pfam" id="PF06779">
    <property type="entry name" value="MFS_4"/>
    <property type="match status" value="1"/>
</dbReference>
<feature type="transmembrane region" description="Helical" evidence="5">
    <location>
        <begin position="21"/>
        <end position="43"/>
    </location>
</feature>
<dbReference type="EMBL" id="JAPMXC010000010">
    <property type="protein sequence ID" value="MCY0389330.1"/>
    <property type="molecule type" value="Genomic_DNA"/>
</dbReference>
<dbReference type="InterPro" id="IPR010645">
    <property type="entry name" value="MFS_4"/>
</dbReference>
<feature type="transmembrane region" description="Helical" evidence="5">
    <location>
        <begin position="142"/>
        <end position="165"/>
    </location>
</feature>
<organism evidence="6 7">
    <name type="scientific">Robbsia betulipollinis</name>
    <dbReference type="NCBI Taxonomy" id="2981849"/>
    <lineage>
        <taxon>Bacteria</taxon>
        <taxon>Pseudomonadati</taxon>
        <taxon>Pseudomonadota</taxon>
        <taxon>Betaproteobacteria</taxon>
        <taxon>Burkholderiales</taxon>
        <taxon>Burkholderiaceae</taxon>
        <taxon>Robbsia</taxon>
    </lineage>
</organism>
<dbReference type="CDD" id="cd06180">
    <property type="entry name" value="MFS_YjiJ"/>
    <property type="match status" value="1"/>
</dbReference>
<name>A0ABT3ZTT9_9BURK</name>
<protein>
    <submittedName>
        <fullName evidence="6">YbfB/YjiJ family MFS transporter</fullName>
    </submittedName>
</protein>
<feature type="transmembrane region" description="Helical" evidence="5">
    <location>
        <begin position="171"/>
        <end position="193"/>
    </location>
</feature>
<gene>
    <name evidence="6" type="ORF">OVY01_19485</name>
</gene>